<comment type="caution">
    <text evidence="3">The sequence shown here is derived from an EMBL/GenBank/DDBJ whole genome shotgun (WGS) entry which is preliminary data.</text>
</comment>
<accession>A0A2P6TZM1</accession>
<protein>
    <submittedName>
        <fullName evidence="3">Transmembrane mitochondrial</fullName>
    </submittedName>
</protein>
<sequence length="142" mass="15780">MGLDAGITMTAKTSIVATLASFGVFTTGLLTWFTQPYVQRLRYDPTTDMVETTTLTLLARPRTDRFHLNEVTEADSVHPLTSFAARGRKYYVDAQNFPNKELLVKLVPQAAAAHAVEAANAEQQQQQQQQQSSEQQQQAPPQ</sequence>
<dbReference type="GO" id="GO:0033615">
    <property type="term" value="P:mitochondrial proton-transporting ATP synthase complex assembly"/>
    <property type="evidence" value="ECO:0007669"/>
    <property type="project" value="TreeGrafter"/>
</dbReference>
<dbReference type="InterPro" id="IPR045325">
    <property type="entry name" value="TMEM70/TMEM186/TMEM223"/>
</dbReference>
<keyword evidence="4" id="KW-1185">Reference proteome</keyword>
<evidence type="ECO:0000313" key="3">
    <source>
        <dbReference type="EMBL" id="PRW59509.1"/>
    </source>
</evidence>
<dbReference type="PANTHER" id="PTHR13281">
    <property type="entry name" value="TRANSMEMBRANE PROTEIN 70, MITOCHONDRIAL"/>
    <property type="match status" value="1"/>
</dbReference>
<dbReference type="PANTHER" id="PTHR13281:SF0">
    <property type="entry name" value="TRANSMEMBRANE PROTEIN 70, MITOCHONDRIAL"/>
    <property type="match status" value="1"/>
</dbReference>
<keyword evidence="2" id="KW-0472">Membrane</keyword>
<evidence type="ECO:0000256" key="2">
    <source>
        <dbReference type="SAM" id="Phobius"/>
    </source>
</evidence>
<dbReference type="AlphaFoldDB" id="A0A2P6TZM1"/>
<evidence type="ECO:0000313" key="4">
    <source>
        <dbReference type="Proteomes" id="UP000239899"/>
    </source>
</evidence>
<gene>
    <name evidence="3" type="ORF">C2E21_1412</name>
</gene>
<dbReference type="EMBL" id="LHPG02000003">
    <property type="protein sequence ID" value="PRW59509.1"/>
    <property type="molecule type" value="Genomic_DNA"/>
</dbReference>
<keyword evidence="2" id="KW-1133">Transmembrane helix</keyword>
<dbReference type="OrthoDB" id="156886at2759"/>
<evidence type="ECO:0000256" key="1">
    <source>
        <dbReference type="SAM" id="MobiDB-lite"/>
    </source>
</evidence>
<reference evidence="3 4" key="1">
    <citation type="journal article" date="2018" name="Plant J.">
        <title>Genome sequences of Chlorella sorokiniana UTEX 1602 and Micractinium conductrix SAG 241.80: implications to maltose excretion by a green alga.</title>
        <authorList>
            <person name="Arriola M.B."/>
            <person name="Velmurugan N."/>
            <person name="Zhang Y."/>
            <person name="Plunkett M.H."/>
            <person name="Hondzo H."/>
            <person name="Barney B.M."/>
        </authorList>
    </citation>
    <scope>NUCLEOTIDE SEQUENCE [LARGE SCALE GENOMIC DNA]</scope>
    <source>
        <strain evidence="4">UTEX 1602</strain>
    </source>
</reference>
<proteinExistence type="predicted"/>
<dbReference type="STRING" id="3076.A0A2P6TZM1"/>
<feature type="region of interest" description="Disordered" evidence="1">
    <location>
        <begin position="118"/>
        <end position="142"/>
    </location>
</feature>
<name>A0A2P6TZM1_CHLSO</name>
<feature type="transmembrane region" description="Helical" evidence="2">
    <location>
        <begin position="15"/>
        <end position="33"/>
    </location>
</feature>
<dbReference type="Proteomes" id="UP000239899">
    <property type="component" value="Unassembled WGS sequence"/>
</dbReference>
<dbReference type="GO" id="GO:0031966">
    <property type="term" value="C:mitochondrial membrane"/>
    <property type="evidence" value="ECO:0007669"/>
    <property type="project" value="TreeGrafter"/>
</dbReference>
<dbReference type="InterPro" id="IPR009724">
    <property type="entry name" value="TMEM70"/>
</dbReference>
<dbReference type="Pfam" id="PF06979">
    <property type="entry name" value="TMEM70"/>
    <property type="match status" value="1"/>
</dbReference>
<keyword evidence="2 3" id="KW-0812">Transmembrane</keyword>
<organism evidence="3 4">
    <name type="scientific">Chlorella sorokiniana</name>
    <name type="common">Freshwater green alga</name>
    <dbReference type="NCBI Taxonomy" id="3076"/>
    <lineage>
        <taxon>Eukaryota</taxon>
        <taxon>Viridiplantae</taxon>
        <taxon>Chlorophyta</taxon>
        <taxon>core chlorophytes</taxon>
        <taxon>Trebouxiophyceae</taxon>
        <taxon>Chlorellales</taxon>
        <taxon>Chlorellaceae</taxon>
        <taxon>Chlorella clade</taxon>
        <taxon>Chlorella</taxon>
    </lineage>
</organism>